<dbReference type="EMBL" id="JBEAFC010000011">
    <property type="protein sequence ID" value="KAL1536322.1"/>
    <property type="molecule type" value="Genomic_DNA"/>
</dbReference>
<evidence type="ECO:0000259" key="2">
    <source>
        <dbReference type="Pfam" id="PF14111"/>
    </source>
</evidence>
<evidence type="ECO:0000256" key="1">
    <source>
        <dbReference type="SAM" id="MobiDB-lite"/>
    </source>
</evidence>
<dbReference type="PANTHER" id="PTHR31286">
    <property type="entry name" value="GLYCINE-RICH CELL WALL STRUCTURAL PROTEIN 1.8-LIKE"/>
    <property type="match status" value="1"/>
</dbReference>
<organism evidence="3 4">
    <name type="scientific">Salvia divinorum</name>
    <name type="common">Maria pastora</name>
    <name type="synonym">Diviner's sage</name>
    <dbReference type="NCBI Taxonomy" id="28513"/>
    <lineage>
        <taxon>Eukaryota</taxon>
        <taxon>Viridiplantae</taxon>
        <taxon>Streptophyta</taxon>
        <taxon>Embryophyta</taxon>
        <taxon>Tracheophyta</taxon>
        <taxon>Spermatophyta</taxon>
        <taxon>Magnoliopsida</taxon>
        <taxon>eudicotyledons</taxon>
        <taxon>Gunneridae</taxon>
        <taxon>Pentapetalae</taxon>
        <taxon>asterids</taxon>
        <taxon>lamiids</taxon>
        <taxon>Lamiales</taxon>
        <taxon>Lamiaceae</taxon>
        <taxon>Nepetoideae</taxon>
        <taxon>Mentheae</taxon>
        <taxon>Salviinae</taxon>
        <taxon>Salvia</taxon>
        <taxon>Salvia subgen. Calosphace</taxon>
    </lineage>
</organism>
<dbReference type="InterPro" id="IPR040256">
    <property type="entry name" value="At4g02000-like"/>
</dbReference>
<evidence type="ECO:0000313" key="4">
    <source>
        <dbReference type="Proteomes" id="UP001567538"/>
    </source>
</evidence>
<dbReference type="AlphaFoldDB" id="A0ABD1FWW9"/>
<dbReference type="Proteomes" id="UP001567538">
    <property type="component" value="Unassembled WGS sequence"/>
</dbReference>
<dbReference type="PANTHER" id="PTHR31286:SF179">
    <property type="entry name" value="RNASE H TYPE-1 DOMAIN-CONTAINING PROTEIN"/>
    <property type="match status" value="1"/>
</dbReference>
<gene>
    <name evidence="3" type="ORF">AAHA92_28995</name>
</gene>
<feature type="domain" description="DUF4283" evidence="2">
    <location>
        <begin position="49"/>
        <end position="132"/>
    </location>
</feature>
<feature type="region of interest" description="Disordered" evidence="1">
    <location>
        <begin position="259"/>
        <end position="317"/>
    </location>
</feature>
<dbReference type="InterPro" id="IPR025558">
    <property type="entry name" value="DUF4283"/>
</dbReference>
<comment type="caution">
    <text evidence="3">The sequence shown here is derived from an EMBL/GenBank/DDBJ whole genome shotgun (WGS) entry which is preliminary data.</text>
</comment>
<accession>A0ABD1FWW9</accession>
<reference evidence="3 4" key="1">
    <citation type="submission" date="2024-06" db="EMBL/GenBank/DDBJ databases">
        <title>A chromosome level genome sequence of Diviner's sage (Salvia divinorum).</title>
        <authorList>
            <person name="Ford S.A."/>
            <person name="Ro D.-K."/>
            <person name="Ness R.W."/>
            <person name="Phillips M.A."/>
        </authorList>
    </citation>
    <scope>NUCLEOTIDE SEQUENCE [LARGE SCALE GENOMIC DNA]</scope>
    <source>
        <strain evidence="3">SAF-2024a</strain>
        <tissue evidence="3">Leaf</tissue>
    </source>
</reference>
<evidence type="ECO:0000313" key="3">
    <source>
        <dbReference type="EMBL" id="KAL1536322.1"/>
    </source>
</evidence>
<sequence>MADVVREKSTTKGNLVFEQDKIPNISSVSVANGLSSISFSGEESERLAASLGHAIVGKFSHSIPAAHQIQKALRYINFKCGYTWKYINAKHILIQFEDLADYARLLGGPKGTPVWYIDRHPMRVFKWSPQFDVFCESPIAAIWCNLIALSIHLFDTGALFAIGKLLGTPIQIDQATAMKTRLFFARICVEIDITKAPTEEIVLNLCGTETILHVRWDKIPPYCYECRHVGHLSEACYAHGKRAKPEKRNYNTNLVVHSSRENAPHPHVSSSMNGNAYKGGQEPNRGDTTAQGVSNLQGQGPRKPLQQLVDPPDILGT</sequence>
<proteinExistence type="predicted"/>
<dbReference type="Pfam" id="PF14111">
    <property type="entry name" value="DUF4283"/>
    <property type="match status" value="1"/>
</dbReference>
<feature type="compositionally biased region" description="Polar residues" evidence="1">
    <location>
        <begin position="286"/>
        <end position="298"/>
    </location>
</feature>
<protein>
    <recommendedName>
        <fullName evidence="2">DUF4283 domain-containing protein</fullName>
    </recommendedName>
</protein>
<keyword evidence="4" id="KW-1185">Reference proteome</keyword>
<name>A0ABD1FWW9_SALDI</name>